<proteinExistence type="predicted"/>
<comment type="caution">
    <text evidence="1">The sequence shown here is derived from an EMBL/GenBank/DDBJ whole genome shotgun (WGS) entry which is preliminary data.</text>
</comment>
<evidence type="ECO:0008006" key="3">
    <source>
        <dbReference type="Google" id="ProtNLM"/>
    </source>
</evidence>
<dbReference type="EMBL" id="RBKT01000001">
    <property type="protein sequence ID" value="RKR87674.1"/>
    <property type="molecule type" value="Genomic_DNA"/>
</dbReference>
<protein>
    <recommendedName>
        <fullName evidence="3">Protein kinase domain-containing protein</fullName>
    </recommendedName>
</protein>
<keyword evidence="2" id="KW-1185">Reference proteome</keyword>
<dbReference type="Proteomes" id="UP000277671">
    <property type="component" value="Unassembled WGS sequence"/>
</dbReference>
<dbReference type="SUPFAM" id="SSF56112">
    <property type="entry name" value="Protein kinase-like (PK-like)"/>
    <property type="match status" value="1"/>
</dbReference>
<evidence type="ECO:0000313" key="1">
    <source>
        <dbReference type="EMBL" id="RKR87674.1"/>
    </source>
</evidence>
<dbReference type="InterPro" id="IPR011009">
    <property type="entry name" value="Kinase-like_dom_sf"/>
</dbReference>
<gene>
    <name evidence="1" type="ORF">BDK92_1966</name>
</gene>
<organism evidence="1 2">
    <name type="scientific">Micromonospora pisi</name>
    <dbReference type="NCBI Taxonomy" id="589240"/>
    <lineage>
        <taxon>Bacteria</taxon>
        <taxon>Bacillati</taxon>
        <taxon>Actinomycetota</taxon>
        <taxon>Actinomycetes</taxon>
        <taxon>Micromonosporales</taxon>
        <taxon>Micromonosporaceae</taxon>
        <taxon>Micromonospora</taxon>
    </lineage>
</organism>
<accession>A0A495JH06</accession>
<name>A0A495JH06_9ACTN</name>
<sequence>MQSPPDRADASHAARLASHATVSTTLALLSDRQLGRLVSDAEPVGAGIGGAAVSMEVEGLRVFVKRVPLTDLERRPENVRSTANLFQLPTSCQYGIGGPGFGAWRELAANVMTTNWVLSGRNGSFPLMYHWRVLPGAVPTPEEHTDVEGAVAYWDGSPAVRERLRAVARSSTTVVLFLEHIPLTLDEWLTRQVGDGADAIDSACQLVERSLTEDVAFMNTNGLLHFDAHLRNILTDGRRLYFADLGLATSPRFDLSPAEHDFLRANSSHDACYAVTALVNWLVSRIVGAATPAPFGAAERNELVRRYAKGEQPTQLPPTATAIVKRYAPIAAVLNDFYWTLHGESRTAPYPYEEVERVRAETGFGSAWPGGLPGRAT</sequence>
<reference evidence="1 2" key="1">
    <citation type="submission" date="2018-10" db="EMBL/GenBank/DDBJ databases">
        <title>Sequencing the genomes of 1000 actinobacteria strains.</title>
        <authorList>
            <person name="Klenk H.-P."/>
        </authorList>
    </citation>
    <scope>NUCLEOTIDE SEQUENCE [LARGE SCALE GENOMIC DNA]</scope>
    <source>
        <strain evidence="1 2">DSM 45175</strain>
    </source>
</reference>
<evidence type="ECO:0000313" key="2">
    <source>
        <dbReference type="Proteomes" id="UP000277671"/>
    </source>
</evidence>
<dbReference type="AlphaFoldDB" id="A0A495JH06"/>